<evidence type="ECO:0000313" key="3">
    <source>
        <dbReference type="Proteomes" id="UP000609346"/>
    </source>
</evidence>
<dbReference type="Proteomes" id="UP000609346">
    <property type="component" value="Unassembled WGS sequence"/>
</dbReference>
<comment type="caution">
    <text evidence="2">The sequence shown here is derived from an EMBL/GenBank/DDBJ whole genome shotgun (WGS) entry which is preliminary data.</text>
</comment>
<dbReference type="EMBL" id="JACXZA010000002">
    <property type="protein sequence ID" value="MBD3919291.1"/>
    <property type="molecule type" value="Genomic_DNA"/>
</dbReference>
<dbReference type="PROSITE" id="PS51186">
    <property type="entry name" value="GNAT"/>
    <property type="match status" value="1"/>
</dbReference>
<keyword evidence="3" id="KW-1185">Reference proteome</keyword>
<accession>A0ABR8MVK8</accession>
<feature type="domain" description="N-acetyltransferase" evidence="1">
    <location>
        <begin position="1"/>
        <end position="135"/>
    </location>
</feature>
<evidence type="ECO:0000259" key="1">
    <source>
        <dbReference type="PROSITE" id="PS51186"/>
    </source>
</evidence>
<dbReference type="InterPro" id="IPR000182">
    <property type="entry name" value="GNAT_dom"/>
</dbReference>
<sequence>MKLIKGTTEEASHVRNQLIAFNSAHVPNGRYEEVNLCVKNDQGDIIAGLNSAVCWNWMEIDIIWVDEHHRGEGLGSRLLTEAERIAREHHCSFIKLNTFSFQAPDFYRKYGYEVIAIIEDAPSGHQHYFLKKQLND</sequence>
<proteinExistence type="predicted"/>
<organism evidence="2 3">
    <name type="scientific">Paenibacillus terricola</name>
    <dbReference type="NCBI Taxonomy" id="2763503"/>
    <lineage>
        <taxon>Bacteria</taxon>
        <taxon>Bacillati</taxon>
        <taxon>Bacillota</taxon>
        <taxon>Bacilli</taxon>
        <taxon>Bacillales</taxon>
        <taxon>Paenibacillaceae</taxon>
        <taxon>Paenibacillus</taxon>
    </lineage>
</organism>
<dbReference type="Gene3D" id="3.40.630.30">
    <property type="match status" value="1"/>
</dbReference>
<dbReference type="InterPro" id="IPR016181">
    <property type="entry name" value="Acyl_CoA_acyltransferase"/>
</dbReference>
<reference evidence="2 3" key="1">
    <citation type="submission" date="2020-09" db="EMBL/GenBank/DDBJ databases">
        <title>Paenibacillus sp. strain PR3 16S rRNA gene Genome sequencing and assembly.</title>
        <authorList>
            <person name="Kim J."/>
        </authorList>
    </citation>
    <scope>NUCLEOTIDE SEQUENCE [LARGE SCALE GENOMIC DNA]</scope>
    <source>
        <strain evidence="2 3">PR3</strain>
    </source>
</reference>
<gene>
    <name evidence="2" type="ORF">H8B09_11045</name>
</gene>
<evidence type="ECO:0000313" key="2">
    <source>
        <dbReference type="EMBL" id="MBD3919291.1"/>
    </source>
</evidence>
<dbReference type="RefSeq" id="WP_191203547.1">
    <property type="nucleotide sequence ID" value="NZ_JACXZA010000002.1"/>
</dbReference>
<dbReference type="Pfam" id="PF00583">
    <property type="entry name" value="Acetyltransf_1"/>
    <property type="match status" value="1"/>
</dbReference>
<name>A0ABR8MVK8_9BACL</name>
<protein>
    <submittedName>
        <fullName evidence="2">GNAT family N-acetyltransferase</fullName>
    </submittedName>
</protein>
<dbReference type="CDD" id="cd04301">
    <property type="entry name" value="NAT_SF"/>
    <property type="match status" value="1"/>
</dbReference>
<dbReference type="SUPFAM" id="SSF55729">
    <property type="entry name" value="Acyl-CoA N-acyltransferases (Nat)"/>
    <property type="match status" value="1"/>
</dbReference>